<gene>
    <name evidence="5" type="ORF">FRZ00_27035</name>
</gene>
<dbReference type="SUPFAM" id="SSF55811">
    <property type="entry name" value="Nudix"/>
    <property type="match status" value="1"/>
</dbReference>
<dbReference type="InterPro" id="IPR015797">
    <property type="entry name" value="NUDIX_hydrolase-like_dom_sf"/>
</dbReference>
<proteinExistence type="predicted"/>
<evidence type="ECO:0000313" key="6">
    <source>
        <dbReference type="Proteomes" id="UP000327000"/>
    </source>
</evidence>
<comment type="caution">
    <text evidence="5">The sequence shown here is derived from an EMBL/GenBank/DDBJ whole genome shotgun (WGS) entry which is preliminary data.</text>
</comment>
<dbReference type="OrthoDB" id="9764897at2"/>
<name>A0A5N5W180_STRMB</name>
<organism evidence="5 6">
    <name type="scientific">Streptomyces mobaraensis</name>
    <name type="common">Streptoverticillium mobaraense</name>
    <dbReference type="NCBI Taxonomy" id="35621"/>
    <lineage>
        <taxon>Bacteria</taxon>
        <taxon>Bacillati</taxon>
        <taxon>Actinomycetota</taxon>
        <taxon>Actinomycetes</taxon>
        <taxon>Kitasatosporales</taxon>
        <taxon>Streptomycetaceae</taxon>
        <taxon>Streptomyces</taxon>
    </lineage>
</organism>
<dbReference type="InterPro" id="IPR020084">
    <property type="entry name" value="NUDIX_hydrolase_CS"/>
</dbReference>
<dbReference type="EMBL" id="VOKX01000107">
    <property type="protein sequence ID" value="KAB7835546.1"/>
    <property type="molecule type" value="Genomic_DNA"/>
</dbReference>
<dbReference type="Proteomes" id="UP000327000">
    <property type="component" value="Unassembled WGS sequence"/>
</dbReference>
<reference evidence="5 6" key="1">
    <citation type="journal article" date="2019" name="Microb. Cell Fact.">
        <title>Exploring novel herbicidin analogues by transcriptional regulator overexpression and MS/MS molecular networking.</title>
        <authorList>
            <person name="Shi Y."/>
            <person name="Gu R."/>
            <person name="Li Y."/>
            <person name="Wang X."/>
            <person name="Ren W."/>
            <person name="Li X."/>
            <person name="Wang L."/>
            <person name="Xie Y."/>
            <person name="Hong B."/>
        </authorList>
    </citation>
    <scope>NUCLEOTIDE SEQUENCE [LARGE SCALE GENOMIC DNA]</scope>
    <source>
        <strain evidence="5 6">US-43</strain>
    </source>
</reference>
<evidence type="ECO:0000256" key="2">
    <source>
        <dbReference type="ARBA" id="ARBA00022801"/>
    </source>
</evidence>
<dbReference type="PANTHER" id="PTHR43046">
    <property type="entry name" value="GDP-MANNOSE MANNOSYL HYDROLASE"/>
    <property type="match status" value="1"/>
</dbReference>
<sequence length="168" mass="18439">MTAVAKHPQYPRAEWLARRTRILASASSLVHDAGGRILLLHCSWADVWQFPGGTQDSGEDLWQTAVRETLEETGLAMPPRPRLLAVDWSTHPEGIDECWALFQGPLIDPGIAEIALSDEHDRWRMLAPGQWAPHLPAGQAHTLAVAHDALVGGQCAYLRNGSPFKGIL</sequence>
<dbReference type="AlphaFoldDB" id="A0A5N5W180"/>
<dbReference type="Pfam" id="PF00293">
    <property type="entry name" value="NUDIX"/>
    <property type="match status" value="1"/>
</dbReference>
<accession>A0A5N5W180</accession>
<keyword evidence="3" id="KW-0460">Magnesium</keyword>
<dbReference type="PANTHER" id="PTHR43046:SF12">
    <property type="entry name" value="GDP-MANNOSE MANNOSYL HYDROLASE"/>
    <property type="match status" value="1"/>
</dbReference>
<comment type="cofactor">
    <cofactor evidence="1">
        <name>Mg(2+)</name>
        <dbReference type="ChEBI" id="CHEBI:18420"/>
    </cofactor>
</comment>
<dbReference type="InterPro" id="IPR000086">
    <property type="entry name" value="NUDIX_hydrolase_dom"/>
</dbReference>
<protein>
    <submittedName>
        <fullName evidence="5">NUDIX hydrolase</fullName>
    </submittedName>
</protein>
<dbReference type="PROSITE" id="PS00893">
    <property type="entry name" value="NUDIX_BOX"/>
    <property type="match status" value="1"/>
</dbReference>
<dbReference type="GO" id="GO:0016787">
    <property type="term" value="F:hydrolase activity"/>
    <property type="evidence" value="ECO:0007669"/>
    <property type="project" value="UniProtKB-KW"/>
</dbReference>
<evidence type="ECO:0000313" key="5">
    <source>
        <dbReference type="EMBL" id="KAB7835546.1"/>
    </source>
</evidence>
<evidence type="ECO:0000259" key="4">
    <source>
        <dbReference type="PROSITE" id="PS51462"/>
    </source>
</evidence>
<keyword evidence="6" id="KW-1185">Reference proteome</keyword>
<dbReference type="Gene3D" id="3.90.79.10">
    <property type="entry name" value="Nucleoside Triphosphate Pyrophosphohydrolase"/>
    <property type="match status" value="1"/>
</dbReference>
<evidence type="ECO:0000256" key="1">
    <source>
        <dbReference type="ARBA" id="ARBA00001946"/>
    </source>
</evidence>
<dbReference type="PROSITE" id="PS51462">
    <property type="entry name" value="NUDIX"/>
    <property type="match status" value="1"/>
</dbReference>
<feature type="domain" description="Nudix hydrolase" evidence="4">
    <location>
        <begin position="20"/>
        <end position="151"/>
    </location>
</feature>
<evidence type="ECO:0000256" key="3">
    <source>
        <dbReference type="ARBA" id="ARBA00022842"/>
    </source>
</evidence>
<keyword evidence="2 5" id="KW-0378">Hydrolase</keyword>